<evidence type="ECO:0000259" key="8">
    <source>
        <dbReference type="Pfam" id="PF02687"/>
    </source>
</evidence>
<feature type="region of interest" description="Disordered" evidence="6">
    <location>
        <begin position="331"/>
        <end position="369"/>
    </location>
</feature>
<evidence type="ECO:0000259" key="9">
    <source>
        <dbReference type="Pfam" id="PF12704"/>
    </source>
</evidence>
<feature type="transmembrane region" description="Helical" evidence="7">
    <location>
        <begin position="274"/>
        <end position="295"/>
    </location>
</feature>
<dbReference type="AlphaFoldDB" id="A0A1A8XY58"/>
<organism evidence="10 11">
    <name type="scientific">Candidatus Accumulibacter aalborgensis</name>
    <dbReference type="NCBI Taxonomy" id="1860102"/>
    <lineage>
        <taxon>Bacteria</taxon>
        <taxon>Pseudomonadati</taxon>
        <taxon>Pseudomonadota</taxon>
        <taxon>Betaproteobacteria</taxon>
        <taxon>Candidatus Accumulibacter</taxon>
    </lineage>
</organism>
<evidence type="ECO:0000313" key="10">
    <source>
        <dbReference type="EMBL" id="SBT09592.1"/>
    </source>
</evidence>
<feature type="domain" description="ABC3 transporter permease C-terminal" evidence="8">
    <location>
        <begin position="233"/>
        <end position="294"/>
    </location>
</feature>
<keyword evidence="3 7" id="KW-0812">Transmembrane</keyword>
<dbReference type="InterPro" id="IPR025857">
    <property type="entry name" value="MacB_PCD"/>
</dbReference>
<comment type="subcellular location">
    <subcellularLocation>
        <location evidence="1">Cell membrane</location>
        <topology evidence="1">Multi-pass membrane protein</topology>
    </subcellularLocation>
</comment>
<dbReference type="EMBL" id="FLQX01000152">
    <property type="protein sequence ID" value="SBT09592.1"/>
    <property type="molecule type" value="Genomic_DNA"/>
</dbReference>
<evidence type="ECO:0000256" key="6">
    <source>
        <dbReference type="SAM" id="MobiDB-lite"/>
    </source>
</evidence>
<reference evidence="10 11" key="1">
    <citation type="submission" date="2016-06" db="EMBL/GenBank/DDBJ databases">
        <authorList>
            <person name="Kjaerup R.B."/>
            <person name="Dalgaard T.S."/>
            <person name="Juul-Madsen H.R."/>
        </authorList>
    </citation>
    <scope>NUCLEOTIDE SEQUENCE [LARGE SCALE GENOMIC DNA]</scope>
    <source>
        <strain evidence="10">3</strain>
    </source>
</reference>
<dbReference type="InterPro" id="IPR003838">
    <property type="entry name" value="ABC3_permease_C"/>
</dbReference>
<evidence type="ECO:0000256" key="5">
    <source>
        <dbReference type="ARBA" id="ARBA00023136"/>
    </source>
</evidence>
<dbReference type="GO" id="GO:0005886">
    <property type="term" value="C:plasma membrane"/>
    <property type="evidence" value="ECO:0007669"/>
    <property type="project" value="UniProtKB-SubCell"/>
</dbReference>
<protein>
    <recommendedName>
        <fullName evidence="12">ABC3 transporter permease protein domain-containing protein</fullName>
    </recommendedName>
</protein>
<dbReference type="Pfam" id="PF02687">
    <property type="entry name" value="FtsX"/>
    <property type="match status" value="1"/>
</dbReference>
<feature type="compositionally biased region" description="Basic and acidic residues" evidence="6">
    <location>
        <begin position="351"/>
        <end position="363"/>
    </location>
</feature>
<sequence>MRAPVQLMLYAVFRIGEASQNMRWTSAQKISRHPAVAWTIPLSLGDSHHGFPVLGTSLDYFTHFRYGDRQLLRLQAGKPFEGVFDAVLGAEVARRLGYRLGQKIVLTHGSGALEGAAHGDKPFFVVGILAPTGTPVDRTVHISLAGMEAVHLDWQGGAPVPGFSIPPELVRKFDLAAKSITVQLVGLKQRGDVFAMQRAIADDVDEPLMGVMPGVALDQLWEVVGQGEQALLLVSWLVALVGLGGLVAVILASLDARRRELAILRSVGARPRELLVLLALEGVAVTVGGILSGVAQRRSHPHRRFCHSPRTRQGRSARVSARALLRRLHSRSAAAGQPDHLRGLRQAAQGRADHGRDMGQRSSERRRRRQLVGALSRSHASQCDCIVFLAS</sequence>
<keyword evidence="11" id="KW-1185">Reference proteome</keyword>
<dbReference type="PANTHER" id="PTHR43738:SF2">
    <property type="entry name" value="ABC TRANSPORTER PERMEASE"/>
    <property type="match status" value="1"/>
</dbReference>
<feature type="domain" description="MacB-like periplasmic core" evidence="9">
    <location>
        <begin position="20"/>
        <end position="149"/>
    </location>
</feature>
<dbReference type="Pfam" id="PF12704">
    <property type="entry name" value="MacB_PCD"/>
    <property type="match status" value="1"/>
</dbReference>
<evidence type="ECO:0008006" key="12">
    <source>
        <dbReference type="Google" id="ProtNLM"/>
    </source>
</evidence>
<feature type="transmembrane region" description="Helical" evidence="7">
    <location>
        <begin position="230"/>
        <end position="254"/>
    </location>
</feature>
<dbReference type="STRING" id="1860102.ACCAA_720053"/>
<evidence type="ECO:0000256" key="3">
    <source>
        <dbReference type="ARBA" id="ARBA00022692"/>
    </source>
</evidence>
<evidence type="ECO:0000313" key="11">
    <source>
        <dbReference type="Proteomes" id="UP000199169"/>
    </source>
</evidence>
<keyword evidence="4 7" id="KW-1133">Transmembrane helix</keyword>
<gene>
    <name evidence="10" type="ORF">ACCAA_720053</name>
</gene>
<proteinExistence type="predicted"/>
<keyword evidence="5 7" id="KW-0472">Membrane</keyword>
<evidence type="ECO:0000256" key="2">
    <source>
        <dbReference type="ARBA" id="ARBA00022475"/>
    </source>
</evidence>
<evidence type="ECO:0000256" key="1">
    <source>
        <dbReference type="ARBA" id="ARBA00004651"/>
    </source>
</evidence>
<dbReference type="InterPro" id="IPR051125">
    <property type="entry name" value="ABC-4/HrtB_transporter"/>
</dbReference>
<dbReference type="Proteomes" id="UP000199169">
    <property type="component" value="Unassembled WGS sequence"/>
</dbReference>
<name>A0A1A8XY58_9PROT</name>
<keyword evidence="2" id="KW-1003">Cell membrane</keyword>
<evidence type="ECO:0000256" key="4">
    <source>
        <dbReference type="ARBA" id="ARBA00022989"/>
    </source>
</evidence>
<evidence type="ECO:0000256" key="7">
    <source>
        <dbReference type="SAM" id="Phobius"/>
    </source>
</evidence>
<dbReference type="PANTHER" id="PTHR43738">
    <property type="entry name" value="ABC TRANSPORTER, MEMBRANE PROTEIN"/>
    <property type="match status" value="1"/>
</dbReference>
<accession>A0A1A8XY58</accession>